<dbReference type="PANTHER" id="PTHR16254">
    <property type="entry name" value="POTASSIUM/PROTON ANTIPORTER-RELATED"/>
    <property type="match status" value="1"/>
</dbReference>
<keyword evidence="8 9" id="KW-0472">Membrane</keyword>
<dbReference type="Gene3D" id="1.20.1530.20">
    <property type="match status" value="1"/>
</dbReference>
<feature type="transmembrane region" description="Helical" evidence="9">
    <location>
        <begin position="646"/>
        <end position="664"/>
    </location>
</feature>
<feature type="transmembrane region" description="Helical" evidence="9">
    <location>
        <begin position="588"/>
        <end position="607"/>
    </location>
</feature>
<organism evidence="12 13">
    <name type="scientific">Strongylocentrotus purpuratus</name>
    <name type="common">Purple sea urchin</name>
    <dbReference type="NCBI Taxonomy" id="7668"/>
    <lineage>
        <taxon>Eukaryota</taxon>
        <taxon>Metazoa</taxon>
        <taxon>Echinodermata</taxon>
        <taxon>Eleutherozoa</taxon>
        <taxon>Echinozoa</taxon>
        <taxon>Echinoidea</taxon>
        <taxon>Euechinoidea</taxon>
        <taxon>Echinacea</taxon>
        <taxon>Camarodonta</taxon>
        <taxon>Echinidea</taxon>
        <taxon>Strongylocentrotidae</taxon>
        <taxon>Strongylocentrotus</taxon>
    </lineage>
</organism>
<feature type="transmembrane region" description="Helical" evidence="9">
    <location>
        <begin position="351"/>
        <end position="368"/>
    </location>
</feature>
<dbReference type="EnsemblMetazoa" id="XM_030981731">
    <property type="protein sequence ID" value="XP_030837591"/>
    <property type="gene ID" value="LOC592145"/>
</dbReference>
<dbReference type="OrthoDB" id="1654420at2759"/>
<accession>A0A7M7SX20</accession>
<keyword evidence="4 9" id="KW-0812">Transmembrane</keyword>
<evidence type="ECO:0000313" key="12">
    <source>
        <dbReference type="EnsemblMetazoa" id="XP_030837591"/>
    </source>
</evidence>
<reference evidence="13" key="1">
    <citation type="submission" date="2015-02" db="EMBL/GenBank/DDBJ databases">
        <title>Genome sequencing for Strongylocentrotus purpuratus.</title>
        <authorList>
            <person name="Murali S."/>
            <person name="Liu Y."/>
            <person name="Vee V."/>
            <person name="English A."/>
            <person name="Wang M."/>
            <person name="Skinner E."/>
            <person name="Han Y."/>
            <person name="Muzny D.M."/>
            <person name="Worley K.C."/>
            <person name="Gibbs R.A."/>
        </authorList>
    </citation>
    <scope>NUCLEOTIDE SEQUENCE</scope>
</reference>
<evidence type="ECO:0000256" key="4">
    <source>
        <dbReference type="ARBA" id="ARBA00022692"/>
    </source>
</evidence>
<dbReference type="InterPro" id="IPR006153">
    <property type="entry name" value="Cation/H_exchanger_TM"/>
</dbReference>
<dbReference type="GeneID" id="592145"/>
<reference evidence="12" key="2">
    <citation type="submission" date="2021-01" db="UniProtKB">
        <authorList>
            <consortium name="EnsemblMetazoa"/>
        </authorList>
    </citation>
    <scope>IDENTIFICATION</scope>
</reference>
<evidence type="ECO:0000256" key="2">
    <source>
        <dbReference type="ARBA" id="ARBA00022448"/>
    </source>
</evidence>
<dbReference type="RefSeq" id="XP_030837591.1">
    <property type="nucleotide sequence ID" value="XM_030981731.1"/>
</dbReference>
<feature type="transmembrane region" description="Helical" evidence="9">
    <location>
        <begin position="490"/>
        <end position="512"/>
    </location>
</feature>
<name>A0A7M7SX20_STRPU</name>
<dbReference type="GO" id="GO:0015386">
    <property type="term" value="F:potassium:proton antiporter activity"/>
    <property type="evidence" value="ECO:0007669"/>
    <property type="project" value="InterPro"/>
</dbReference>
<dbReference type="InParanoid" id="A0A7M7SX20"/>
<feature type="transmembrane region" description="Helical" evidence="9">
    <location>
        <begin position="676"/>
        <end position="695"/>
    </location>
</feature>
<evidence type="ECO:0000256" key="7">
    <source>
        <dbReference type="ARBA" id="ARBA00023065"/>
    </source>
</evidence>
<evidence type="ECO:0000256" key="3">
    <source>
        <dbReference type="ARBA" id="ARBA00022449"/>
    </source>
</evidence>
<keyword evidence="13" id="KW-1185">Reference proteome</keyword>
<keyword evidence="7" id="KW-0406">Ion transport</keyword>
<feature type="transmembrane region" description="Helical" evidence="9">
    <location>
        <begin position="613"/>
        <end position="639"/>
    </location>
</feature>
<evidence type="ECO:0000256" key="1">
    <source>
        <dbReference type="ARBA" id="ARBA00004141"/>
    </source>
</evidence>
<feature type="transmembrane region" description="Helical" evidence="9">
    <location>
        <begin position="555"/>
        <end position="576"/>
    </location>
</feature>
<keyword evidence="3" id="KW-0050">Antiport</keyword>
<feature type="transmembrane region" description="Helical" evidence="9">
    <location>
        <begin position="380"/>
        <end position="404"/>
    </location>
</feature>
<evidence type="ECO:0000313" key="13">
    <source>
        <dbReference type="Proteomes" id="UP000007110"/>
    </source>
</evidence>
<feature type="signal peptide" evidence="10">
    <location>
        <begin position="1"/>
        <end position="32"/>
    </location>
</feature>
<evidence type="ECO:0000256" key="8">
    <source>
        <dbReference type="ARBA" id="ARBA00023136"/>
    </source>
</evidence>
<evidence type="ECO:0000256" key="10">
    <source>
        <dbReference type="SAM" id="SignalP"/>
    </source>
</evidence>
<protein>
    <recommendedName>
        <fullName evidence="11">Cation/H+ exchanger transmembrane domain-containing protein</fullName>
    </recommendedName>
</protein>
<keyword evidence="5 10" id="KW-0732">Signal</keyword>
<keyword evidence="6 9" id="KW-1133">Transmembrane helix</keyword>
<dbReference type="OMA" id="IKAHASK"/>
<dbReference type="CTD" id="234076"/>
<proteinExistence type="predicted"/>
<dbReference type="Pfam" id="PF00999">
    <property type="entry name" value="Na_H_Exchanger"/>
    <property type="match status" value="1"/>
</dbReference>
<keyword evidence="2" id="KW-0813">Transport</keyword>
<dbReference type="KEGG" id="spu:592145"/>
<dbReference type="Proteomes" id="UP000007110">
    <property type="component" value="Unassembled WGS sequence"/>
</dbReference>
<evidence type="ECO:0000259" key="11">
    <source>
        <dbReference type="Pfam" id="PF00999"/>
    </source>
</evidence>
<evidence type="ECO:0000256" key="9">
    <source>
        <dbReference type="SAM" id="Phobius"/>
    </source>
</evidence>
<evidence type="ECO:0000256" key="5">
    <source>
        <dbReference type="ARBA" id="ARBA00022729"/>
    </source>
</evidence>
<feature type="transmembrane region" description="Helical" evidence="9">
    <location>
        <begin position="533"/>
        <end position="549"/>
    </location>
</feature>
<sequence>MAGVSSRRIPAASCYLLLTVVFAFVAVTPTNAENPKVYKEALKVKAKGAQWEMPVGGAVARRAQRDGYWLTNSCGKLTALMQTKKKVIDKLNLTIYDVDQNFQLPKEERAFQIHTFQIFQKEINESENEIFMAINGLQRALQGNYKDIINMMESSRLRLDALREATLMEEQEFNDLVAAEKKQVAAKVHLQHLNFGNSSNHTKVETILDEIFQEVAEAADKLEIDIEEHAFDKSKMAKGSQIEAVVRIDEILGNYNNPNSERKRAIQPGMSVLVDTSNNQYVLTRPKDTTVPLEDHNFIKDIILMVVLASILGWGSSAMGFPAMFGYIMAGVILGSDGCNIVKAVVQVESLAVFGSFFILFSVGLEFSPEKIKKVWKVALTGSVAMSVLMIVYGILFGYALHIIPRQSAFIAACLSLSSTPLVVKFLSTSSNSTRGRDKEEDHEYSPTLLGILVMQDVQLGLLVAIMPMLAGAENALPNTKEEVSILTNIVGTLRLILWLTLAMGSILLLTYSFSKIVVPVIFNRLKREGNKEILLLATISCVFIMLMITDSLGLSMELGCFLAGAMLSTLGHSFIEELNVLVEPIRDVFACLFFASIGLHIFPTFVAYELSILLSLTFTVVILKFLTGVFVLGILLPLSTRHIKWVVASGLAQVSEFSFVLGSRARRLGILSREVYLLILSVTTLSLLMAPILWRISLWRCRRHVHRPVLARIYEALWSRFGLHKSCSESESDIGTKTV</sequence>
<dbReference type="PANTHER" id="PTHR16254:SF14">
    <property type="entry name" value="TRANSMEMBRANE AND COILED-COIL DOMAIN-CONTAINING PROTEIN 3"/>
    <property type="match status" value="1"/>
</dbReference>
<comment type="subcellular location">
    <subcellularLocation>
        <location evidence="1">Membrane</location>
        <topology evidence="1">Multi-pass membrane protein</topology>
    </subcellularLocation>
</comment>
<dbReference type="AlphaFoldDB" id="A0A7M7SX20"/>
<dbReference type="InterPro" id="IPR045158">
    <property type="entry name" value="KEA4/5/6-like"/>
</dbReference>
<feature type="transmembrane region" description="Helical" evidence="9">
    <location>
        <begin position="449"/>
        <end position="470"/>
    </location>
</feature>
<dbReference type="GO" id="GO:0016020">
    <property type="term" value="C:membrane"/>
    <property type="evidence" value="ECO:0007669"/>
    <property type="project" value="UniProtKB-SubCell"/>
</dbReference>
<feature type="chain" id="PRO_5029758889" description="Cation/H+ exchanger transmembrane domain-containing protein" evidence="10">
    <location>
        <begin position="33"/>
        <end position="740"/>
    </location>
</feature>
<dbReference type="InterPro" id="IPR038770">
    <property type="entry name" value="Na+/solute_symporter_sf"/>
</dbReference>
<evidence type="ECO:0000256" key="6">
    <source>
        <dbReference type="ARBA" id="ARBA00022989"/>
    </source>
</evidence>
<feature type="domain" description="Cation/H+ exchanger transmembrane" evidence="11">
    <location>
        <begin position="307"/>
        <end position="694"/>
    </location>
</feature>